<keyword evidence="13" id="KW-1185">Reference proteome</keyword>
<feature type="binding site" description="axial binding residue" evidence="9">
    <location>
        <position position="140"/>
    </location>
    <ligand>
        <name>heme c</name>
        <dbReference type="ChEBI" id="CHEBI:61717"/>
        <label>2</label>
    </ligand>
    <ligandPart>
        <name>Fe</name>
        <dbReference type="ChEBI" id="CHEBI:18248"/>
    </ligandPart>
</feature>
<gene>
    <name evidence="12" type="ORF">GCM10007876_31860</name>
</gene>
<feature type="binding site" description="covalent" evidence="8">
    <location>
        <position position="139"/>
    </location>
    <ligand>
        <name>heme c</name>
        <dbReference type="ChEBI" id="CHEBI:61717"/>
        <label>2</label>
    </ligand>
</feature>
<sequence>MSKPLLALYLLICTATSLAASATPEAQQAKVQQCETCHSEEHNANAVAASVAPVLNGMSDWYIEQQLTNFQMGYRTNQGPDATAIQQAHNQDAINGEAISLIADYYDELEHRFSDTTLAEGTSDLANGEALFEDQCAACHTSAFGRFLSDGPEITSLEAPYILEQLKALQAEQRKFQEETKHHRKMVKRLKEMSTQDLIDIVGYISKNAQSL</sequence>
<keyword evidence="7 9" id="KW-0408">Iron</keyword>
<evidence type="ECO:0000256" key="5">
    <source>
        <dbReference type="ARBA" id="ARBA00022764"/>
    </source>
</evidence>
<name>A0AA37SB59_9GAMM</name>
<dbReference type="GO" id="GO:0020037">
    <property type="term" value="F:heme binding"/>
    <property type="evidence" value="ECO:0007669"/>
    <property type="project" value="InterPro"/>
</dbReference>
<dbReference type="PANTHER" id="PTHR33751:SF9">
    <property type="entry name" value="CYTOCHROME C4"/>
    <property type="match status" value="1"/>
</dbReference>
<keyword evidence="3 8" id="KW-0349">Heme</keyword>
<feature type="binding site" description="covalent" evidence="8">
    <location>
        <position position="37"/>
    </location>
    <ligand>
        <name>heme c</name>
        <dbReference type="ChEBI" id="CHEBI:61717"/>
        <label>1</label>
    </ligand>
</feature>
<evidence type="ECO:0000256" key="4">
    <source>
        <dbReference type="ARBA" id="ARBA00022723"/>
    </source>
</evidence>
<dbReference type="AlphaFoldDB" id="A0AA37SB59"/>
<feature type="binding site" description="covalent" evidence="8">
    <location>
        <position position="136"/>
    </location>
    <ligand>
        <name>heme c</name>
        <dbReference type="ChEBI" id="CHEBI:61717"/>
        <label>2</label>
    </ligand>
</feature>
<evidence type="ECO:0000256" key="7">
    <source>
        <dbReference type="ARBA" id="ARBA00023004"/>
    </source>
</evidence>
<comment type="PTM">
    <text evidence="8">Binds 2 heme c groups covalently per subunit.</text>
</comment>
<feature type="chain" id="PRO_5041394046" description="Cytochrome c domain-containing protein" evidence="10">
    <location>
        <begin position="20"/>
        <end position="212"/>
    </location>
</feature>
<dbReference type="SUPFAM" id="SSF46626">
    <property type="entry name" value="Cytochrome c"/>
    <property type="match status" value="2"/>
</dbReference>
<organism evidence="12 13">
    <name type="scientific">Litoribrevibacter albus</name>
    <dbReference type="NCBI Taxonomy" id="1473156"/>
    <lineage>
        <taxon>Bacteria</taxon>
        <taxon>Pseudomonadati</taxon>
        <taxon>Pseudomonadota</taxon>
        <taxon>Gammaproteobacteria</taxon>
        <taxon>Oceanospirillales</taxon>
        <taxon>Oceanospirillaceae</taxon>
        <taxon>Litoribrevibacter</taxon>
    </lineage>
</organism>
<evidence type="ECO:0000256" key="1">
    <source>
        <dbReference type="ARBA" id="ARBA00004418"/>
    </source>
</evidence>
<keyword evidence="5" id="KW-0574">Periplasm</keyword>
<feature type="binding site" description="axial binding residue" evidence="9">
    <location>
        <position position="186"/>
    </location>
    <ligand>
        <name>heme c</name>
        <dbReference type="ChEBI" id="CHEBI:61717"/>
        <label>2</label>
    </ligand>
    <ligandPart>
        <name>Fe</name>
        <dbReference type="ChEBI" id="CHEBI:18248"/>
    </ligandPart>
</feature>
<dbReference type="GO" id="GO:0042597">
    <property type="term" value="C:periplasmic space"/>
    <property type="evidence" value="ECO:0007669"/>
    <property type="project" value="UniProtKB-SubCell"/>
</dbReference>
<dbReference type="PANTHER" id="PTHR33751">
    <property type="entry name" value="CBB3-TYPE CYTOCHROME C OXIDASE SUBUNIT FIXP"/>
    <property type="match status" value="1"/>
</dbReference>
<reference evidence="12" key="1">
    <citation type="journal article" date="2014" name="Int. J. Syst. Evol. Microbiol.">
        <title>Complete genome sequence of Corynebacterium casei LMG S-19264T (=DSM 44701T), isolated from a smear-ripened cheese.</title>
        <authorList>
            <consortium name="US DOE Joint Genome Institute (JGI-PGF)"/>
            <person name="Walter F."/>
            <person name="Albersmeier A."/>
            <person name="Kalinowski J."/>
            <person name="Ruckert C."/>
        </authorList>
    </citation>
    <scope>NUCLEOTIDE SEQUENCE</scope>
    <source>
        <strain evidence="12">NBRC 110071</strain>
    </source>
</reference>
<protein>
    <recommendedName>
        <fullName evidence="11">Cytochrome c domain-containing protein</fullName>
    </recommendedName>
</protein>
<accession>A0AA37SB59</accession>
<evidence type="ECO:0000256" key="2">
    <source>
        <dbReference type="ARBA" id="ARBA00022448"/>
    </source>
</evidence>
<feature type="binding site" description="axial binding residue" evidence="9">
    <location>
        <position position="38"/>
    </location>
    <ligand>
        <name>heme c</name>
        <dbReference type="ChEBI" id="CHEBI:61717"/>
        <label>1</label>
    </ligand>
    <ligandPart>
        <name>Fe</name>
        <dbReference type="ChEBI" id="CHEBI:18248"/>
    </ligandPart>
</feature>
<dbReference type="InterPro" id="IPR036909">
    <property type="entry name" value="Cyt_c-like_dom_sf"/>
</dbReference>
<feature type="signal peptide" evidence="10">
    <location>
        <begin position="1"/>
        <end position="19"/>
    </location>
</feature>
<evidence type="ECO:0000256" key="6">
    <source>
        <dbReference type="ARBA" id="ARBA00022982"/>
    </source>
</evidence>
<keyword evidence="10" id="KW-0732">Signal</keyword>
<feature type="domain" description="Cytochrome c" evidence="11">
    <location>
        <begin position="123"/>
        <end position="209"/>
    </location>
</feature>
<comment type="caution">
    <text evidence="12">The sequence shown here is derived from an EMBL/GenBank/DDBJ whole genome shotgun (WGS) entry which is preliminary data.</text>
</comment>
<dbReference type="Pfam" id="PF00034">
    <property type="entry name" value="Cytochrom_C"/>
    <property type="match status" value="1"/>
</dbReference>
<keyword evidence="4 9" id="KW-0479">Metal-binding</keyword>
<dbReference type="InterPro" id="IPR050597">
    <property type="entry name" value="Cytochrome_c_Oxidase_Subunit"/>
</dbReference>
<dbReference type="GO" id="GO:0005506">
    <property type="term" value="F:iron ion binding"/>
    <property type="evidence" value="ECO:0007669"/>
    <property type="project" value="InterPro"/>
</dbReference>
<dbReference type="InterPro" id="IPR009056">
    <property type="entry name" value="Cyt_c-like_dom"/>
</dbReference>
<dbReference type="PROSITE" id="PS51007">
    <property type="entry name" value="CYTC"/>
    <property type="match status" value="2"/>
</dbReference>
<dbReference type="Gene3D" id="1.10.760.10">
    <property type="entry name" value="Cytochrome c-like domain"/>
    <property type="match status" value="2"/>
</dbReference>
<evidence type="ECO:0000313" key="12">
    <source>
        <dbReference type="EMBL" id="GLQ32707.1"/>
    </source>
</evidence>
<evidence type="ECO:0000256" key="9">
    <source>
        <dbReference type="PIRSR" id="PIRSR000005-2"/>
    </source>
</evidence>
<dbReference type="EMBL" id="BSNM01000016">
    <property type="protein sequence ID" value="GLQ32707.1"/>
    <property type="molecule type" value="Genomic_DNA"/>
</dbReference>
<reference evidence="12" key="2">
    <citation type="submission" date="2023-01" db="EMBL/GenBank/DDBJ databases">
        <title>Draft genome sequence of Litoribrevibacter albus strain NBRC 110071.</title>
        <authorList>
            <person name="Sun Q."/>
            <person name="Mori K."/>
        </authorList>
    </citation>
    <scope>NUCLEOTIDE SEQUENCE</scope>
    <source>
        <strain evidence="12">NBRC 110071</strain>
    </source>
</reference>
<dbReference type="PIRSF" id="PIRSF000005">
    <property type="entry name" value="Cytochrome_c4"/>
    <property type="match status" value="1"/>
</dbReference>
<evidence type="ECO:0000256" key="8">
    <source>
        <dbReference type="PIRSR" id="PIRSR000005-1"/>
    </source>
</evidence>
<feature type="domain" description="Cytochrome c" evidence="11">
    <location>
        <begin position="21"/>
        <end position="110"/>
    </location>
</feature>
<dbReference type="Proteomes" id="UP001161389">
    <property type="component" value="Unassembled WGS sequence"/>
</dbReference>
<keyword evidence="6" id="KW-0249">Electron transport</keyword>
<evidence type="ECO:0000259" key="11">
    <source>
        <dbReference type="PROSITE" id="PS51007"/>
    </source>
</evidence>
<evidence type="ECO:0000313" key="13">
    <source>
        <dbReference type="Proteomes" id="UP001161389"/>
    </source>
</evidence>
<dbReference type="InterPro" id="IPR024167">
    <property type="entry name" value="Cytochrome_c4-like"/>
</dbReference>
<evidence type="ECO:0000256" key="10">
    <source>
        <dbReference type="SAM" id="SignalP"/>
    </source>
</evidence>
<dbReference type="RefSeq" id="WP_284382803.1">
    <property type="nucleotide sequence ID" value="NZ_BSNM01000016.1"/>
</dbReference>
<feature type="binding site" description="covalent" evidence="8">
    <location>
        <position position="34"/>
    </location>
    <ligand>
        <name>heme c</name>
        <dbReference type="ChEBI" id="CHEBI:61717"/>
        <label>1</label>
    </ligand>
</feature>
<comment type="subcellular location">
    <subcellularLocation>
        <location evidence="1">Periplasm</location>
    </subcellularLocation>
</comment>
<dbReference type="GO" id="GO:0009055">
    <property type="term" value="F:electron transfer activity"/>
    <property type="evidence" value="ECO:0007669"/>
    <property type="project" value="InterPro"/>
</dbReference>
<keyword evidence="2" id="KW-0813">Transport</keyword>
<proteinExistence type="predicted"/>
<evidence type="ECO:0000256" key="3">
    <source>
        <dbReference type="ARBA" id="ARBA00022617"/>
    </source>
</evidence>